<gene>
    <name evidence="2" type="ORF">MBM_02292</name>
</gene>
<dbReference type="HOGENOM" id="CLU_1289176_0_0_1"/>
<feature type="region of interest" description="Disordered" evidence="1">
    <location>
        <begin position="189"/>
        <end position="214"/>
    </location>
</feature>
<keyword evidence="3" id="KW-1185">Reference proteome</keyword>
<organism evidence="2 3">
    <name type="scientific">Marssonina brunnea f. sp. multigermtubi (strain MB_m1)</name>
    <name type="common">Marssonina leaf spot fungus</name>
    <dbReference type="NCBI Taxonomy" id="1072389"/>
    <lineage>
        <taxon>Eukaryota</taxon>
        <taxon>Fungi</taxon>
        <taxon>Dikarya</taxon>
        <taxon>Ascomycota</taxon>
        <taxon>Pezizomycotina</taxon>
        <taxon>Leotiomycetes</taxon>
        <taxon>Helotiales</taxon>
        <taxon>Drepanopezizaceae</taxon>
        <taxon>Drepanopeziza</taxon>
    </lineage>
</organism>
<proteinExistence type="predicted"/>
<feature type="region of interest" description="Disordered" evidence="1">
    <location>
        <begin position="34"/>
        <end position="74"/>
    </location>
</feature>
<sequence length="214" mass="24092">MSSQPKSNDRRSSSIIHGVPMIVFNQQLLEEVGKFSETKDRSPHHEVQSSEGRQSRRSHHRAVSLGVPTGIHDAATVARAQKVRRSTTEHQSSRRPTVYIRPVGPELVSISQPSCTGLPPAWSSVHDRFIAYLATHAPLDKNGKVQRKEESRERWKVEDISRLVMDRFEELDGCDRGRVLASVRELDEFPPLPPLSVDRSRRKASTMTGLSLSQ</sequence>
<feature type="compositionally biased region" description="Basic and acidic residues" evidence="1">
    <location>
        <begin position="34"/>
        <end position="48"/>
    </location>
</feature>
<dbReference type="OrthoDB" id="5383839at2759"/>
<dbReference type="RefSeq" id="XP_007290181.1">
    <property type="nucleotide sequence ID" value="XM_007290119.1"/>
</dbReference>
<dbReference type="EMBL" id="JH921431">
    <property type="protein sequence ID" value="EKD19055.1"/>
    <property type="molecule type" value="Genomic_DNA"/>
</dbReference>
<dbReference type="KEGG" id="mbe:MBM_02292"/>
<reference evidence="2 3" key="1">
    <citation type="journal article" date="2012" name="BMC Genomics">
        <title>Sequencing the genome of Marssonina brunnea reveals fungus-poplar co-evolution.</title>
        <authorList>
            <person name="Zhu S."/>
            <person name="Cao Y.-Z."/>
            <person name="Jiang C."/>
            <person name="Tan B.-Y."/>
            <person name="Wang Z."/>
            <person name="Feng S."/>
            <person name="Zhang L."/>
            <person name="Su X.-H."/>
            <person name="Brejova B."/>
            <person name="Vinar T."/>
            <person name="Xu M."/>
            <person name="Wang M.-X."/>
            <person name="Zhang S.-G."/>
            <person name="Huang M.-R."/>
            <person name="Wu R."/>
            <person name="Zhou Y."/>
        </authorList>
    </citation>
    <scope>NUCLEOTIDE SEQUENCE [LARGE SCALE GENOMIC DNA]</scope>
    <source>
        <strain evidence="2 3">MB_m1</strain>
    </source>
</reference>
<evidence type="ECO:0000256" key="1">
    <source>
        <dbReference type="SAM" id="MobiDB-lite"/>
    </source>
</evidence>
<dbReference type="AlphaFoldDB" id="K1WMY1"/>
<feature type="compositionally biased region" description="Polar residues" evidence="1">
    <location>
        <begin position="205"/>
        <end position="214"/>
    </location>
</feature>
<dbReference type="InParanoid" id="K1WMY1"/>
<evidence type="ECO:0000313" key="2">
    <source>
        <dbReference type="EMBL" id="EKD19055.1"/>
    </source>
</evidence>
<dbReference type="GeneID" id="18758227"/>
<accession>K1WMY1</accession>
<dbReference type="Proteomes" id="UP000006753">
    <property type="component" value="Unassembled WGS sequence"/>
</dbReference>
<name>K1WMY1_MARBU</name>
<protein>
    <submittedName>
        <fullName evidence="2">Uncharacterized protein</fullName>
    </submittedName>
</protein>
<evidence type="ECO:0000313" key="3">
    <source>
        <dbReference type="Proteomes" id="UP000006753"/>
    </source>
</evidence>